<name>A0ABS0GL51_9VIBR</name>
<dbReference type="RefSeq" id="WP_196124892.1">
    <property type="nucleotide sequence ID" value="NZ_JADPMR010000004.1"/>
</dbReference>
<evidence type="ECO:0000313" key="2">
    <source>
        <dbReference type="EMBL" id="MBF9003025.1"/>
    </source>
</evidence>
<keyword evidence="3" id="KW-1185">Reference proteome</keyword>
<comment type="caution">
    <text evidence="2">The sequence shown here is derived from an EMBL/GenBank/DDBJ whole genome shotgun (WGS) entry which is preliminary data.</text>
</comment>
<sequence>MTNSAILGGQYLLGDKVVNRMGFGAMQLSGPGIMGNPKDRPQAIAILQQAIQSGVNHIDTSDFYGPYITNQLIHEALAPYTEDLTIVTKIGARRDQEGAWIPAFSRQELIDAVHSNLKNLGLEQLDVVNLRAMFSAHGSAEGSIAEPLSVLAECQQQGLIRHLGLSNVTKTQVEEAQNIAPIVCVQNHYNIVAKQDDDLIDWLAKQDIAYVPFFPLGGFTPIQNNILNTLAQELHASPMQVALAWLHQRSPNILLIPGTSSLLHLQDNLDAMKVKLSAENIEQLNALATN</sequence>
<protein>
    <submittedName>
        <fullName evidence="2">Oxidoreductase</fullName>
    </submittedName>
</protein>
<dbReference type="NCBIfam" id="NF007695">
    <property type="entry name" value="PRK10376.1"/>
    <property type="match status" value="1"/>
</dbReference>
<gene>
    <name evidence="2" type="ORF">I1A42_21345</name>
</gene>
<proteinExistence type="predicted"/>
<feature type="domain" description="NADP-dependent oxidoreductase" evidence="1">
    <location>
        <begin position="20"/>
        <end position="287"/>
    </location>
</feature>
<evidence type="ECO:0000259" key="1">
    <source>
        <dbReference type="Pfam" id="PF00248"/>
    </source>
</evidence>
<dbReference type="Proteomes" id="UP000597206">
    <property type="component" value="Unassembled WGS sequence"/>
</dbReference>
<evidence type="ECO:0000313" key="3">
    <source>
        <dbReference type="Proteomes" id="UP000597206"/>
    </source>
</evidence>
<accession>A0ABS0GL51</accession>
<dbReference type="InterPro" id="IPR023210">
    <property type="entry name" value="NADP_OxRdtase_dom"/>
</dbReference>
<dbReference type="PRINTS" id="PR00069">
    <property type="entry name" value="ALDKETRDTASE"/>
</dbReference>
<organism evidence="2 3">
    <name type="scientific">Vibrio nitrifigilis</name>
    <dbReference type="NCBI Taxonomy" id="2789781"/>
    <lineage>
        <taxon>Bacteria</taxon>
        <taxon>Pseudomonadati</taxon>
        <taxon>Pseudomonadota</taxon>
        <taxon>Gammaproteobacteria</taxon>
        <taxon>Vibrionales</taxon>
        <taxon>Vibrionaceae</taxon>
        <taxon>Vibrio</taxon>
    </lineage>
</organism>
<dbReference type="InterPro" id="IPR020471">
    <property type="entry name" value="AKR"/>
</dbReference>
<dbReference type="InterPro" id="IPR036812">
    <property type="entry name" value="NAD(P)_OxRdtase_dom_sf"/>
</dbReference>
<dbReference type="Pfam" id="PF00248">
    <property type="entry name" value="Aldo_ket_red"/>
    <property type="match status" value="1"/>
</dbReference>
<dbReference type="EMBL" id="JADPMR010000004">
    <property type="protein sequence ID" value="MBF9003025.1"/>
    <property type="molecule type" value="Genomic_DNA"/>
</dbReference>
<dbReference type="SUPFAM" id="SSF51430">
    <property type="entry name" value="NAD(P)-linked oxidoreductase"/>
    <property type="match status" value="1"/>
</dbReference>
<dbReference type="CDD" id="cd19088">
    <property type="entry name" value="AKR_AKR13B1"/>
    <property type="match status" value="1"/>
</dbReference>
<reference evidence="2 3" key="1">
    <citation type="submission" date="2020-11" db="EMBL/GenBank/DDBJ databases">
        <title>Vibrio nitrifigilis sp. nov., a marine nitrogen-fixing bacterium isolated from the lagoon sediment of an islet inside an atoll.</title>
        <authorList>
            <person name="Wang L.-T."/>
            <person name="Shieh W.Y."/>
        </authorList>
    </citation>
    <scope>NUCLEOTIDE SEQUENCE [LARGE SCALE GENOMIC DNA]</scope>
    <source>
        <strain evidence="2 3">NFV-1</strain>
    </source>
</reference>
<dbReference type="PANTHER" id="PTHR43638:SF3">
    <property type="entry name" value="ALDEHYDE REDUCTASE"/>
    <property type="match status" value="1"/>
</dbReference>
<dbReference type="Gene3D" id="3.20.20.100">
    <property type="entry name" value="NADP-dependent oxidoreductase domain"/>
    <property type="match status" value="1"/>
</dbReference>
<dbReference type="PANTHER" id="PTHR43638">
    <property type="entry name" value="OXIDOREDUCTASE, ALDO/KETO REDUCTASE FAMILY PROTEIN"/>
    <property type="match status" value="1"/>
</dbReference>